<dbReference type="Gene3D" id="3.40.50.300">
    <property type="entry name" value="P-loop containing nucleotide triphosphate hydrolases"/>
    <property type="match status" value="2"/>
</dbReference>
<comment type="caution">
    <text evidence="19">The sequence shown here is derived from an EMBL/GenBank/DDBJ whole genome shotgun (WGS) entry which is preliminary data.</text>
</comment>
<evidence type="ECO:0000313" key="19">
    <source>
        <dbReference type="EMBL" id="TKR80761.1"/>
    </source>
</evidence>
<keyword evidence="9" id="KW-0408">Iron</keyword>
<evidence type="ECO:0000259" key="18">
    <source>
        <dbReference type="PROSITE" id="PS51193"/>
    </source>
</evidence>
<evidence type="ECO:0000256" key="15">
    <source>
        <dbReference type="SAM" id="Coils"/>
    </source>
</evidence>
<dbReference type="GO" id="GO:0003678">
    <property type="term" value="F:DNA helicase activity"/>
    <property type="evidence" value="ECO:0007669"/>
    <property type="project" value="InterPro"/>
</dbReference>
<evidence type="ECO:0000256" key="16">
    <source>
        <dbReference type="SAM" id="MobiDB-lite"/>
    </source>
</evidence>
<dbReference type="EMBL" id="AZBU02000004">
    <property type="protein sequence ID" value="TKR80761.1"/>
    <property type="molecule type" value="Genomic_DNA"/>
</dbReference>
<dbReference type="Proteomes" id="UP000298663">
    <property type="component" value="Unassembled WGS sequence"/>
</dbReference>
<evidence type="ECO:0000259" key="17">
    <source>
        <dbReference type="PROSITE" id="PS51192"/>
    </source>
</evidence>
<dbReference type="SMART" id="SM00491">
    <property type="entry name" value="HELICc2"/>
    <property type="match status" value="1"/>
</dbReference>
<feature type="domain" description="Helicase ATP-binding" evidence="18">
    <location>
        <begin position="8"/>
        <end position="286"/>
    </location>
</feature>
<dbReference type="GO" id="GO:0051539">
    <property type="term" value="F:4 iron, 4 sulfur cluster binding"/>
    <property type="evidence" value="ECO:0007669"/>
    <property type="project" value="UniProtKB-KW"/>
</dbReference>
<protein>
    <submittedName>
        <fullName evidence="19">Uncharacterized protein</fullName>
    </submittedName>
</protein>
<feature type="coiled-coil region" evidence="15">
    <location>
        <begin position="265"/>
        <end position="337"/>
    </location>
</feature>
<dbReference type="CDD" id="cd17970">
    <property type="entry name" value="DEAHc_FancJ"/>
    <property type="match status" value="1"/>
</dbReference>
<feature type="compositionally biased region" description="Polar residues" evidence="16">
    <location>
        <begin position="885"/>
        <end position="896"/>
    </location>
</feature>
<keyword evidence="5" id="KW-0227">DNA damage</keyword>
<dbReference type="PROSITE" id="PS51193">
    <property type="entry name" value="HELICASE_ATP_BIND_2"/>
    <property type="match status" value="1"/>
</dbReference>
<dbReference type="Pfam" id="PF23109">
    <property type="entry name" value="ARCH_RTEL1"/>
    <property type="match status" value="1"/>
</dbReference>
<evidence type="ECO:0000313" key="20">
    <source>
        <dbReference type="Proteomes" id="UP000298663"/>
    </source>
</evidence>
<dbReference type="InterPro" id="IPR013020">
    <property type="entry name" value="Rad3/Chl1-like"/>
</dbReference>
<keyword evidence="13" id="KW-0413">Isomerase</keyword>
<dbReference type="GO" id="GO:0003677">
    <property type="term" value="F:DNA binding"/>
    <property type="evidence" value="ECO:0007669"/>
    <property type="project" value="UniProtKB-KW"/>
</dbReference>
<dbReference type="InterPro" id="IPR006554">
    <property type="entry name" value="Helicase-like_DEXD_c2"/>
</dbReference>
<dbReference type="GO" id="GO:0005524">
    <property type="term" value="F:ATP binding"/>
    <property type="evidence" value="ECO:0007669"/>
    <property type="project" value="UniProtKB-KW"/>
</dbReference>
<evidence type="ECO:0000256" key="2">
    <source>
        <dbReference type="ARBA" id="ARBA00022485"/>
    </source>
</evidence>
<reference evidence="19 20" key="2">
    <citation type="journal article" date="2019" name="G3 (Bethesda)">
        <title>Hybrid Assembly of the Genome of the Entomopathogenic Nematode Steinernema carpocapsae Identifies the X-Chromosome.</title>
        <authorList>
            <person name="Serra L."/>
            <person name="Macchietto M."/>
            <person name="Macias-Munoz A."/>
            <person name="McGill C.J."/>
            <person name="Rodriguez I.M."/>
            <person name="Rodriguez B."/>
            <person name="Murad R."/>
            <person name="Mortazavi A."/>
        </authorList>
    </citation>
    <scope>NUCLEOTIDE SEQUENCE [LARGE SCALE GENOMIC DNA]</scope>
    <source>
        <strain evidence="19 20">ALL</strain>
    </source>
</reference>
<reference evidence="19 20" key="1">
    <citation type="journal article" date="2015" name="Genome Biol.">
        <title>Comparative genomics of Steinernema reveals deeply conserved gene regulatory networks.</title>
        <authorList>
            <person name="Dillman A.R."/>
            <person name="Macchietto M."/>
            <person name="Porter C.F."/>
            <person name="Rogers A."/>
            <person name="Williams B."/>
            <person name="Antoshechkin I."/>
            <person name="Lee M.M."/>
            <person name="Goodwin Z."/>
            <person name="Lu X."/>
            <person name="Lewis E.E."/>
            <person name="Goodrich-Blair H."/>
            <person name="Stock S.P."/>
            <person name="Adams B.J."/>
            <person name="Sternberg P.W."/>
            <person name="Mortazavi A."/>
        </authorList>
    </citation>
    <scope>NUCLEOTIDE SEQUENCE [LARGE SCALE GENOMIC DNA]</scope>
    <source>
        <strain evidence="19 20">ALL</strain>
    </source>
</reference>
<dbReference type="Pfam" id="PF13307">
    <property type="entry name" value="Helicase_C_2"/>
    <property type="match status" value="1"/>
</dbReference>
<evidence type="ECO:0000256" key="14">
    <source>
        <dbReference type="ARBA" id="ARBA00023242"/>
    </source>
</evidence>
<keyword evidence="10" id="KW-0411">Iron-sulfur</keyword>
<feature type="domain" description="Helicase ATP-binding" evidence="17">
    <location>
        <begin position="30"/>
        <end position="278"/>
    </location>
</feature>
<dbReference type="InterPro" id="IPR010614">
    <property type="entry name" value="RAD3-like_helicase_DEAD"/>
</dbReference>
<keyword evidence="6" id="KW-0378">Hydrolase</keyword>
<evidence type="ECO:0000256" key="11">
    <source>
        <dbReference type="ARBA" id="ARBA00023125"/>
    </source>
</evidence>
<dbReference type="InterPro" id="IPR045028">
    <property type="entry name" value="DinG/Rad3-like"/>
</dbReference>
<keyword evidence="8" id="KW-0067">ATP-binding</keyword>
<dbReference type="InterPro" id="IPR027417">
    <property type="entry name" value="P-loop_NTPase"/>
</dbReference>
<comment type="subcellular location">
    <subcellularLocation>
        <location evidence="1">Nucleus</location>
    </subcellularLocation>
</comment>
<dbReference type="GO" id="GO:0070182">
    <property type="term" value="F:DNA polymerase binding"/>
    <property type="evidence" value="ECO:0007669"/>
    <property type="project" value="TreeGrafter"/>
</dbReference>
<keyword evidence="11" id="KW-0238">DNA-binding</keyword>
<feature type="compositionally biased region" description="Polar residues" evidence="16">
    <location>
        <begin position="907"/>
        <end position="922"/>
    </location>
</feature>
<dbReference type="CDD" id="cd18788">
    <property type="entry name" value="SF2_C_XPD"/>
    <property type="match status" value="1"/>
</dbReference>
<evidence type="ECO:0000256" key="4">
    <source>
        <dbReference type="ARBA" id="ARBA00022741"/>
    </source>
</evidence>
<dbReference type="STRING" id="34508.A0A4U5NE37"/>
<evidence type="ECO:0000256" key="8">
    <source>
        <dbReference type="ARBA" id="ARBA00022840"/>
    </source>
</evidence>
<accession>A0A4U5NE37</accession>
<dbReference type="FunFam" id="3.40.50.300:FF:001352">
    <property type="entry name" value="DNA repair helicase"/>
    <property type="match status" value="1"/>
</dbReference>
<evidence type="ECO:0000256" key="3">
    <source>
        <dbReference type="ARBA" id="ARBA00022723"/>
    </source>
</evidence>
<dbReference type="GO" id="GO:1904430">
    <property type="term" value="P:negative regulation of t-circle formation"/>
    <property type="evidence" value="ECO:0007669"/>
    <property type="project" value="TreeGrafter"/>
</dbReference>
<dbReference type="GO" id="GO:0006281">
    <property type="term" value="P:DNA repair"/>
    <property type="evidence" value="ECO:0007669"/>
    <property type="project" value="UniProtKB-KW"/>
</dbReference>
<dbReference type="InterPro" id="IPR014001">
    <property type="entry name" value="Helicase_ATP-bd"/>
</dbReference>
<keyword evidence="3" id="KW-0479">Metal-binding</keyword>
<keyword evidence="12" id="KW-0234">DNA repair</keyword>
<dbReference type="GO" id="GO:0010569">
    <property type="term" value="P:regulation of double-strand break repair via homologous recombination"/>
    <property type="evidence" value="ECO:0007669"/>
    <property type="project" value="TreeGrafter"/>
</dbReference>
<sequence length="1012" mass="114497">MSTLTTLRGIDVHFPFEPYECQNAYMEKVIDALNQEENAALESPTGTGKTLSLLCSSLAWLQNYKGRLNSSQAEQLALQVGAKEKGTRIAPQIIYASRTHSQLAQVVRELNKTTYKTLSVTTIASRDQLCINERVARETDNKVKAHMCRTLVGSHKCNYFNKWEKDHQITEELYKRGGKALDIEDLVSAATQYGHCPFYQSRSSRESADLILLPYNYILDPRLRNTHKIELKGNIVIFDEAHNLESVCEESTSVCFSSTDLAHCIAEAEEVLSNVMEDIETLREQKDNTTEGFGPVAKKSIEDEMNVQEIAHLIELLKRIEEEIDNLNLEPTKQEQKLELKGKLFKGEEMKKLLERAHYRSEMREPIALLIDRISQYLSKKAETGGAFSQTGKSLQEFSSFVSTVSADTFHDIQRLPDGTVVKQDDPTKSFYLYAEKDAETNKRKLNYWCFSAGVAMRFLQSRGVRSIIITSGTLSPLNHFISTMGIPFGITLENGHVAKPDQICAASLNVSLNMTSLNGCFQNRGTAEYKEGVGTVVLKTAQVAPQGVLVFFPSYTLMTEMLSCWKTPKRNAASSVYDQIGEAKKVFVEPRSKAALNAMFLEYDQEIRVNNGAVMFAVCRGKVSEGIDFADTHCRVVIIVGIPFPPLKDTRIVLKKYYLQEAVSQHRMKCLTPDQWYRTEGIRAINQAIGRIIRHKDDFGAVIMADPRFSKMDRREFPSWMRSTIKEYNSPMEYFSLMQRFFRDRGLACESALRRLRETYEDSLKEQKRKGDGLVAFRKRRAGQSSLDTEEDAAKRYANELMGLYQNARKLDEKEIDVVGCAIKYHERKSTKVSKLTLNEDFVGNTKNDRSAVKDLFKSIQPREAPKTGQLVAKRMIKLKSNSKVCDVNSPSTSKVALARNPSRAEATSSQTPTDIQFSSHSENRPPTTPSVSSIASKLPTISMEEYVLKIKSLSKETRKRFTDAQGVYLQTKNLRDFMELMGAALLPQHTEIFKAEANEADRMCPRDVIR</sequence>
<name>A0A4U5NE37_STECR</name>
<evidence type="ECO:0000256" key="9">
    <source>
        <dbReference type="ARBA" id="ARBA00023004"/>
    </source>
</evidence>
<evidence type="ECO:0000256" key="10">
    <source>
        <dbReference type="ARBA" id="ARBA00023014"/>
    </source>
</evidence>
<evidence type="ECO:0000256" key="12">
    <source>
        <dbReference type="ARBA" id="ARBA00023204"/>
    </source>
</evidence>
<keyword evidence="4" id="KW-0547">Nucleotide-binding</keyword>
<dbReference type="GO" id="GO:0005634">
    <property type="term" value="C:nucleus"/>
    <property type="evidence" value="ECO:0007669"/>
    <property type="project" value="UniProtKB-SubCell"/>
</dbReference>
<dbReference type="Pfam" id="PF06733">
    <property type="entry name" value="DEAD_2"/>
    <property type="match status" value="1"/>
</dbReference>
<dbReference type="InterPro" id="IPR014013">
    <property type="entry name" value="Helic_SF1/SF2_ATP-bd_DinG/Rad3"/>
</dbReference>
<dbReference type="OrthoDB" id="19182at2759"/>
<dbReference type="InterPro" id="IPR057498">
    <property type="entry name" value="Rtel1_ARCH"/>
</dbReference>
<dbReference type="GO" id="GO:0045910">
    <property type="term" value="P:negative regulation of DNA recombination"/>
    <property type="evidence" value="ECO:0007669"/>
    <property type="project" value="TreeGrafter"/>
</dbReference>
<dbReference type="GO" id="GO:0016818">
    <property type="term" value="F:hydrolase activity, acting on acid anhydrides, in phosphorus-containing anhydrides"/>
    <property type="evidence" value="ECO:0007669"/>
    <property type="project" value="InterPro"/>
</dbReference>
<proteinExistence type="predicted"/>
<keyword evidence="15" id="KW-0175">Coiled coil</keyword>
<organism evidence="19 20">
    <name type="scientific">Steinernema carpocapsae</name>
    <name type="common">Entomopathogenic nematode</name>
    <dbReference type="NCBI Taxonomy" id="34508"/>
    <lineage>
        <taxon>Eukaryota</taxon>
        <taxon>Metazoa</taxon>
        <taxon>Ecdysozoa</taxon>
        <taxon>Nematoda</taxon>
        <taxon>Chromadorea</taxon>
        <taxon>Rhabditida</taxon>
        <taxon>Tylenchina</taxon>
        <taxon>Panagrolaimomorpha</taxon>
        <taxon>Strongyloidoidea</taxon>
        <taxon>Steinernematidae</taxon>
        <taxon>Steinernema</taxon>
    </lineage>
</organism>
<keyword evidence="14" id="KW-0539">Nucleus</keyword>
<keyword evidence="7" id="KW-0347">Helicase</keyword>
<evidence type="ECO:0000256" key="1">
    <source>
        <dbReference type="ARBA" id="ARBA00004123"/>
    </source>
</evidence>
<dbReference type="NCBIfam" id="TIGR00604">
    <property type="entry name" value="rad3"/>
    <property type="match status" value="1"/>
</dbReference>
<dbReference type="GO" id="GO:0046872">
    <property type="term" value="F:metal ion binding"/>
    <property type="evidence" value="ECO:0007669"/>
    <property type="project" value="UniProtKB-KW"/>
</dbReference>
<evidence type="ECO:0000256" key="6">
    <source>
        <dbReference type="ARBA" id="ARBA00022801"/>
    </source>
</evidence>
<evidence type="ECO:0000256" key="13">
    <source>
        <dbReference type="ARBA" id="ARBA00023235"/>
    </source>
</evidence>
<dbReference type="SUPFAM" id="SSF52540">
    <property type="entry name" value="P-loop containing nucleoside triphosphate hydrolases"/>
    <property type="match status" value="1"/>
</dbReference>
<dbReference type="InterPro" id="IPR006555">
    <property type="entry name" value="ATP-dep_Helicase_C"/>
</dbReference>
<dbReference type="PANTHER" id="PTHR11472:SF34">
    <property type="entry name" value="REGULATOR OF TELOMERE ELONGATION HELICASE 1"/>
    <property type="match status" value="1"/>
</dbReference>
<evidence type="ECO:0000256" key="5">
    <source>
        <dbReference type="ARBA" id="ARBA00022763"/>
    </source>
</evidence>
<evidence type="ECO:0000256" key="7">
    <source>
        <dbReference type="ARBA" id="ARBA00022806"/>
    </source>
</evidence>
<dbReference type="GO" id="GO:0090657">
    <property type="term" value="P:telomeric loop disassembly"/>
    <property type="evidence" value="ECO:0007669"/>
    <property type="project" value="TreeGrafter"/>
</dbReference>
<dbReference type="PANTHER" id="PTHR11472">
    <property type="entry name" value="DNA REPAIR DEAD HELICASE RAD3/XP-D SUBFAMILY MEMBER"/>
    <property type="match status" value="1"/>
</dbReference>
<dbReference type="AlphaFoldDB" id="A0A4U5NE37"/>
<feature type="region of interest" description="Disordered" evidence="16">
    <location>
        <begin position="885"/>
        <end position="937"/>
    </location>
</feature>
<keyword evidence="20" id="KW-1185">Reference proteome</keyword>
<gene>
    <name evidence="19" type="ORF">L596_014777</name>
</gene>
<dbReference type="SMART" id="SM00488">
    <property type="entry name" value="DEXDc2"/>
    <property type="match status" value="1"/>
</dbReference>
<dbReference type="PROSITE" id="PS51192">
    <property type="entry name" value="HELICASE_ATP_BIND_1"/>
    <property type="match status" value="1"/>
</dbReference>
<keyword evidence="2" id="KW-0004">4Fe-4S</keyword>